<dbReference type="Proteomes" id="UP001230156">
    <property type="component" value="Unassembled WGS sequence"/>
</dbReference>
<name>A0ABU0YER0_9PROT</name>
<protein>
    <submittedName>
        <fullName evidence="2">Uncharacterized protein</fullName>
    </submittedName>
</protein>
<comment type="caution">
    <text evidence="2">The sequence shown here is derived from an EMBL/GenBank/DDBJ whole genome shotgun (WGS) entry which is preliminary data.</text>
</comment>
<dbReference type="RefSeq" id="WP_379953575.1">
    <property type="nucleotide sequence ID" value="NZ_JAUYVI010000001.1"/>
</dbReference>
<keyword evidence="3" id="KW-1185">Reference proteome</keyword>
<reference evidence="3" key="1">
    <citation type="submission" date="2023-08" db="EMBL/GenBank/DDBJ databases">
        <title>Rhodospirillaceae gen. nov., a novel taxon isolated from the Yangtze River Yuezi River estuary sludge.</title>
        <authorList>
            <person name="Ruan L."/>
        </authorList>
    </citation>
    <scope>NUCLEOTIDE SEQUENCE [LARGE SCALE GENOMIC DNA]</scope>
    <source>
        <strain evidence="3">R-7</strain>
    </source>
</reference>
<dbReference type="EMBL" id="JAUYVI010000001">
    <property type="protein sequence ID" value="MDQ7246201.1"/>
    <property type="molecule type" value="Genomic_DNA"/>
</dbReference>
<evidence type="ECO:0000256" key="1">
    <source>
        <dbReference type="SAM" id="MobiDB-lite"/>
    </source>
</evidence>
<feature type="region of interest" description="Disordered" evidence="1">
    <location>
        <begin position="55"/>
        <end position="75"/>
    </location>
</feature>
<gene>
    <name evidence="2" type="ORF">Q8A70_00925</name>
</gene>
<accession>A0ABU0YER0</accession>
<evidence type="ECO:0000313" key="2">
    <source>
        <dbReference type="EMBL" id="MDQ7246201.1"/>
    </source>
</evidence>
<evidence type="ECO:0000313" key="3">
    <source>
        <dbReference type="Proteomes" id="UP001230156"/>
    </source>
</evidence>
<proteinExistence type="predicted"/>
<sequence length="75" mass="8857">MSRSTYEQVHDGEWWLFQEGRSNRRCKIACCDCGLVHVFRIRIRKGRVEMQVNRLPHATGGRRASMAAEKRRDPR</sequence>
<organism evidence="2 3">
    <name type="scientific">Dongia sedimenti</name>
    <dbReference type="NCBI Taxonomy" id="3064282"/>
    <lineage>
        <taxon>Bacteria</taxon>
        <taxon>Pseudomonadati</taxon>
        <taxon>Pseudomonadota</taxon>
        <taxon>Alphaproteobacteria</taxon>
        <taxon>Rhodospirillales</taxon>
        <taxon>Dongiaceae</taxon>
        <taxon>Dongia</taxon>
    </lineage>
</organism>